<accession>A0A841J8J9</accession>
<dbReference type="Gene3D" id="3.40.50.1820">
    <property type="entry name" value="alpha/beta hydrolase"/>
    <property type="match status" value="1"/>
</dbReference>
<reference evidence="3 4" key="1">
    <citation type="submission" date="2020-08" db="EMBL/GenBank/DDBJ databases">
        <title>Genomic Encyclopedia of Type Strains, Phase IV (KMG-V): Genome sequencing to study the core and pangenomes of soil and plant-associated prokaryotes.</title>
        <authorList>
            <person name="Whitman W."/>
        </authorList>
    </citation>
    <scope>NUCLEOTIDE SEQUENCE [LARGE SCALE GENOMIC DNA]</scope>
    <source>
        <strain evidence="3 4">MP601</strain>
    </source>
</reference>
<organism evidence="3 4">
    <name type="scientific">Mucilaginibacter lappiensis</name>
    <dbReference type="NCBI Taxonomy" id="354630"/>
    <lineage>
        <taxon>Bacteria</taxon>
        <taxon>Pseudomonadati</taxon>
        <taxon>Bacteroidota</taxon>
        <taxon>Sphingobacteriia</taxon>
        <taxon>Sphingobacteriales</taxon>
        <taxon>Sphingobacteriaceae</taxon>
        <taxon>Mucilaginibacter</taxon>
    </lineage>
</organism>
<dbReference type="Proteomes" id="UP000548326">
    <property type="component" value="Unassembled WGS sequence"/>
</dbReference>
<feature type="domain" description="AB hydrolase-1" evidence="2">
    <location>
        <begin position="53"/>
        <end position="179"/>
    </location>
</feature>
<dbReference type="PANTHER" id="PTHR46331">
    <property type="entry name" value="VALACYCLOVIR HYDROLASE"/>
    <property type="match status" value="1"/>
</dbReference>
<dbReference type="Pfam" id="PF00561">
    <property type="entry name" value="Abhydrolase_1"/>
    <property type="match status" value="1"/>
</dbReference>
<gene>
    <name evidence="3" type="ORF">HDF22_001519</name>
</gene>
<dbReference type="SUPFAM" id="SSF53474">
    <property type="entry name" value="alpha/beta-Hydrolases"/>
    <property type="match status" value="1"/>
</dbReference>
<name>A0A841J8J9_9SPHI</name>
<dbReference type="RefSeq" id="WP_221275985.1">
    <property type="nucleotide sequence ID" value="NZ_JACHCA010000003.1"/>
</dbReference>
<keyword evidence="1" id="KW-0732">Signal</keyword>
<dbReference type="PANTHER" id="PTHR46331:SF2">
    <property type="entry name" value="VALACYCLOVIR HYDROLASE"/>
    <property type="match status" value="1"/>
</dbReference>
<comment type="caution">
    <text evidence="3">The sequence shown here is derived from an EMBL/GenBank/DDBJ whole genome shotgun (WGS) entry which is preliminary data.</text>
</comment>
<evidence type="ECO:0000259" key="2">
    <source>
        <dbReference type="Pfam" id="PF00561"/>
    </source>
</evidence>
<protein>
    <submittedName>
        <fullName evidence="3">Pimeloyl-ACP methyl ester carboxylesterase</fullName>
    </submittedName>
</protein>
<evidence type="ECO:0000313" key="4">
    <source>
        <dbReference type="Proteomes" id="UP000548326"/>
    </source>
</evidence>
<feature type="signal peptide" evidence="1">
    <location>
        <begin position="1"/>
        <end position="28"/>
    </location>
</feature>
<proteinExistence type="predicted"/>
<evidence type="ECO:0000313" key="3">
    <source>
        <dbReference type="EMBL" id="MBB6127413.1"/>
    </source>
</evidence>
<feature type="chain" id="PRO_5032747647" evidence="1">
    <location>
        <begin position="29"/>
        <end position="287"/>
    </location>
</feature>
<sequence>MKSTINNKLTHIPLIIMAMITAGSATQAQTIAQGKYANVNGIKMYYEIHGTGKPLVLIHGGGSTLSTSFARIIPILSKTHQVIAVELQAHGHTSDRDAPETFTQDADDVAELLRQLNITKTDVLGFSNGGQTTLELALRHPKLVDRLIIASAFYSRDDVPTGFWEGFKNPKFSDMPQIYKDEYLKINDQAALMNMFNKDVQRMSVFKGWTKEQIASIHAPTLVVIGDHDLPTPEHAAEMSRLLPHGQLAILPGHHGEYFGEAYFPNASSKKVESFSLIVEDFLTASN</sequence>
<dbReference type="InterPro" id="IPR029058">
    <property type="entry name" value="AB_hydrolase_fold"/>
</dbReference>
<dbReference type="AlphaFoldDB" id="A0A841J8J9"/>
<dbReference type="EMBL" id="JACHCA010000003">
    <property type="protein sequence ID" value="MBB6127413.1"/>
    <property type="molecule type" value="Genomic_DNA"/>
</dbReference>
<evidence type="ECO:0000256" key="1">
    <source>
        <dbReference type="SAM" id="SignalP"/>
    </source>
</evidence>
<dbReference type="InterPro" id="IPR000073">
    <property type="entry name" value="AB_hydrolase_1"/>
</dbReference>
<dbReference type="GO" id="GO:0017171">
    <property type="term" value="F:serine hydrolase activity"/>
    <property type="evidence" value="ECO:0007669"/>
    <property type="project" value="TreeGrafter"/>
</dbReference>